<evidence type="ECO:0000313" key="1">
    <source>
        <dbReference type="EMBL" id="BCS98590.1"/>
    </source>
</evidence>
<reference evidence="1 2" key="1">
    <citation type="submission" date="2021-02" db="EMBL/GenBank/DDBJ databases">
        <title>Complete genome of Desulfoluna sp. strain ASN36.</title>
        <authorList>
            <person name="Takahashi A."/>
            <person name="Kojima H."/>
            <person name="Fukui M."/>
        </authorList>
    </citation>
    <scope>NUCLEOTIDE SEQUENCE [LARGE SCALE GENOMIC DNA]</scope>
    <source>
        <strain evidence="1 2">ASN36</strain>
    </source>
</reference>
<keyword evidence="2" id="KW-1185">Reference proteome</keyword>
<organism evidence="1 2">
    <name type="scientific">Desulfoluna limicola</name>
    <dbReference type="NCBI Taxonomy" id="2810562"/>
    <lineage>
        <taxon>Bacteria</taxon>
        <taxon>Pseudomonadati</taxon>
        <taxon>Thermodesulfobacteriota</taxon>
        <taxon>Desulfobacteria</taxon>
        <taxon>Desulfobacterales</taxon>
        <taxon>Desulfolunaceae</taxon>
        <taxon>Desulfoluna</taxon>
    </lineage>
</organism>
<protein>
    <submittedName>
        <fullName evidence="1">Uncharacterized protein</fullName>
    </submittedName>
</protein>
<sequence>MTNGSCIRVKKILAYAFDPRNEGREHGQPGGQGIIPWLPEARLFLFFLAPFACRGYVSWNERGPCP</sequence>
<dbReference type="EMBL" id="AP024488">
    <property type="protein sequence ID" value="BCS98590.1"/>
    <property type="molecule type" value="Genomic_DNA"/>
</dbReference>
<proteinExistence type="predicted"/>
<evidence type="ECO:0000313" key="2">
    <source>
        <dbReference type="Proteomes" id="UP001320148"/>
    </source>
</evidence>
<name>A0ABM7PN19_9BACT</name>
<accession>A0ABM7PN19</accession>
<dbReference type="Proteomes" id="UP001320148">
    <property type="component" value="Chromosome"/>
</dbReference>
<gene>
    <name evidence="1" type="ORF">DSLASN_42220</name>
</gene>